<proteinExistence type="predicted"/>
<protein>
    <recommendedName>
        <fullName evidence="4">Transmembrane protein</fullName>
    </recommendedName>
</protein>
<evidence type="ECO:0000313" key="3">
    <source>
        <dbReference type="Proteomes" id="UP000002193"/>
    </source>
</evidence>
<keyword evidence="1" id="KW-0812">Transmembrane</keyword>
<keyword evidence="1" id="KW-0472">Membrane</keyword>
<keyword evidence="1" id="KW-1133">Transmembrane helix</keyword>
<keyword evidence="3" id="KW-1185">Reference proteome</keyword>
<evidence type="ECO:0008006" key="4">
    <source>
        <dbReference type="Google" id="ProtNLM"/>
    </source>
</evidence>
<evidence type="ECO:0000313" key="2">
    <source>
        <dbReference type="EMBL" id="AAP05450.1"/>
    </source>
</evidence>
<organism evidence="2 3">
    <name type="scientific">Chlamydia caviae (strain ATCC VR-813 / DSM 19441 / 03DC25 / GPIC)</name>
    <name type="common">Chlamydophila caviae</name>
    <dbReference type="NCBI Taxonomy" id="227941"/>
    <lineage>
        <taxon>Bacteria</taxon>
        <taxon>Pseudomonadati</taxon>
        <taxon>Chlamydiota</taxon>
        <taxon>Chlamydiia</taxon>
        <taxon>Chlamydiales</taxon>
        <taxon>Chlamydiaceae</taxon>
        <taxon>Chlamydia/Chlamydophila group</taxon>
        <taxon>Chlamydia</taxon>
    </lineage>
</organism>
<dbReference type="KEGG" id="cca:CCA_00708"/>
<sequence>MVMATVLTAHTCVQNQQQINLWKEFSLAERINIIFSIVFVVFGVICSIVGMGLGSITTGAVGFGIYIISILCLLRGVVVYNHIASNYLVYGSLDKNYPRREFWGSICECPDRLLPS</sequence>
<dbReference type="Gene3D" id="1.20.140.150">
    <property type="match status" value="1"/>
</dbReference>
<dbReference type="AlphaFoldDB" id="Q822H4"/>
<feature type="transmembrane region" description="Helical" evidence="1">
    <location>
        <begin position="33"/>
        <end position="57"/>
    </location>
</feature>
<dbReference type="HOGENOM" id="CLU_2011197_0_0_0"/>
<feature type="transmembrane region" description="Helical" evidence="1">
    <location>
        <begin position="63"/>
        <end position="90"/>
    </location>
</feature>
<accession>Q822H4</accession>
<dbReference type="Proteomes" id="UP000002193">
    <property type="component" value="Chromosome"/>
</dbReference>
<evidence type="ECO:0000256" key="1">
    <source>
        <dbReference type="SAM" id="Phobius"/>
    </source>
</evidence>
<name>Q822H4_CHLCV</name>
<gene>
    <name evidence="2" type="ordered locus">CCA_00708</name>
</gene>
<dbReference type="EMBL" id="AE015925">
    <property type="protein sequence ID" value="AAP05450.1"/>
    <property type="molecule type" value="Genomic_DNA"/>
</dbReference>
<reference evidence="2 3" key="1">
    <citation type="journal article" date="2003" name="Nucleic Acids Res.">
        <title>Genome sequence of Chlamydophila caviae (Chlamydia psittaci GPIC): examining the role of niche-specific genes in the evolution of the Chlamydiaceae.</title>
        <authorList>
            <person name="Read T.D."/>
            <person name="Myers G.S.A."/>
            <person name="Brunham R.C."/>
            <person name="Nelson W.C."/>
            <person name="Paulsen I.T."/>
            <person name="Heidelberg J.F."/>
            <person name="Holtzapple E.K."/>
            <person name="Khouri H.M."/>
            <person name="Federova N.B."/>
            <person name="Carty H.A."/>
            <person name="Umayam L.A."/>
            <person name="Haft D.H."/>
            <person name="Peterson J.D."/>
            <person name="Beanan M.J."/>
            <person name="White O."/>
            <person name="Salzberg S.L."/>
            <person name="Hsia R.-C."/>
            <person name="McClarty G."/>
            <person name="Rank R.G."/>
            <person name="Bavoil P.M."/>
            <person name="Fraser C.M."/>
        </authorList>
    </citation>
    <scope>NUCLEOTIDE SEQUENCE [LARGE SCALE GENOMIC DNA]</scope>
    <source>
        <strain evidence="3">ATCC VR-813 / DSM 19441 / 03DC25 / GPIC</strain>
    </source>
</reference>